<dbReference type="InterPro" id="IPR029112">
    <property type="entry name" value="Ntox27"/>
</dbReference>
<feature type="compositionally biased region" description="Basic residues" evidence="2">
    <location>
        <begin position="1"/>
        <end position="15"/>
    </location>
</feature>
<sequence>MRSHASQNRRRRRNGARPPGIWSGLLTTATALSTAAVIAVTGGHLPDIVQPVAATADTPGTTPADLKQAAQLREDQCRLNYVLRKAGPAMKEVARTGLYGTPEQLHTAANAEYWTDTPLSLAYDKDKAGSDAKLTELHARPDAWEKSLAVATPPPPYTVTGFQWVEPPTPFDKIGLNGWIADQFWKDEGDFYADVQPTASKDSVDAATTVYKARYSPDSTADYDDRQAWESLQFMHGMYADDARMFLQYGGFPTSAPDPDSMEFRIDVENLKSRFASCTWSNPQDPHSVLGEELGVAATEWQSELDGQKAQRNAILVSEAQANTDLKAASQALGEALGQSLIAARLTDWQAYWTKQKAADHPNDYPTKAEFDKVKKWITDAQGRASGRLFVASRAALDAKNAAADVSKAQDEAYAIADKAGLPRGRGLMYGQQAAQIAKASAAAAQAAAKATDTAFQATRASAGDSKTLNDLANTQAHATKAEFRRKAAQEAEAQAKAAAEGAAAQAKEAAQHASDAKAAENKAKAAEQTAKDAAADADAKRQKAESERDYAKAQKDLAAAERQKAKDADARAQSQRTVAADRLSDAQAAGRTAADKKDAAVAAEGRAADARADARRAAQRRDSLAAKADAAEALLAAVDSTGDSIEARDAATKARKAADDATDAATAARSAADDATEAATNAREAATKAEGAAKRAQAAADDAKADVKVTEAAVKKAHAAAADAIDASAAAKWNAITAKAEAETAQKAATKARGDATVSRSEANLAGADSIRAAGHAYATAQAAAAARDSAARVVKPANDAIELGSPYAETDSSAGLAVLTGQASKTAAQQQAALAKAKAAQAAKAAAEAKAQAAKADADAKAAAEAAANAADYAAQAAGSAADAQASADAADASAKAAKKSEANTVEYDKQAKEDAEAAQTAADSAGDYATQADAEADDAERDAASARSAASDAEGDAASARGVADQAEKDATTAEAAAAKARDLAVEAAQDAIRTQQADFEDAEERGRTADGGGTGVEGVVMKPSGDTLVDIDPQSDCVGTGSGPNAGCDIDLKYHVYGEMDFYLETCSLPGVERSKCGAGLKHDYLTSMPLDVKFEEKKVHINGYKLTEQILKSVALAAIDDIVGCSKGKISSCAWLVGSIVIPGLLGKMAEAAIAVRMALRDGTRISTALWGLRGSGLAAAAIAQLEKLGGKALLTKCFPAGTKVATADGPKPIEDIEVGDRVWSQDQATGKKSLQPVLKLFHRTVASLVRIRTADGQVEATDSHRFWVRERGWVEAGELRAGDTFETRDGGSTQVLGTSVAEGPVRVFNFEVENNHTYYVYAGSQPVLVHNDCVQAVLDDLVHEGDHIVLGVNPFSDDLAKKTLENTGARTFNGDPFGMEIPEGMGMGRGRPVWTVGVARAVENPNIELSVTLDGVKGANTANEALDALLARGETITSGDWATISKSGYGTAWEMTELRRAVRLEKRPWSSIKWYMTNEEGQVVRVFPERFKYANGEPVPE</sequence>
<evidence type="ECO:0000259" key="3">
    <source>
        <dbReference type="SMART" id="SM00306"/>
    </source>
</evidence>
<dbReference type="InterPro" id="IPR003587">
    <property type="entry name" value="Hint_dom_N"/>
</dbReference>
<keyword evidence="1" id="KW-0175">Coiled coil</keyword>
<keyword evidence="5" id="KW-1185">Reference proteome</keyword>
<dbReference type="CDD" id="cd00081">
    <property type="entry name" value="Hint"/>
    <property type="match status" value="1"/>
</dbReference>
<feature type="domain" description="Hint" evidence="3">
    <location>
        <begin position="1201"/>
        <end position="1295"/>
    </location>
</feature>
<dbReference type="Gene3D" id="2.170.16.10">
    <property type="entry name" value="Hedgehog/Intein (Hint) domain"/>
    <property type="match status" value="1"/>
</dbReference>
<organism evidence="4 5">
    <name type="scientific">Streptomyces diastatochromogenes</name>
    <dbReference type="NCBI Taxonomy" id="42236"/>
    <lineage>
        <taxon>Bacteria</taxon>
        <taxon>Bacillati</taxon>
        <taxon>Actinomycetota</taxon>
        <taxon>Actinomycetes</taxon>
        <taxon>Kitasatosporales</taxon>
        <taxon>Streptomycetaceae</taxon>
        <taxon>Streptomyces</taxon>
    </lineage>
</organism>
<dbReference type="EMBL" id="MCGQ01000009">
    <property type="protein sequence ID" value="OXY97175.1"/>
    <property type="molecule type" value="Genomic_DNA"/>
</dbReference>
<dbReference type="SUPFAM" id="SSF51294">
    <property type="entry name" value="Hedgehog/intein (Hint) domain"/>
    <property type="match status" value="1"/>
</dbReference>
<feature type="compositionally biased region" description="Low complexity" evidence="2">
    <location>
        <begin position="920"/>
        <end position="936"/>
    </location>
</feature>
<dbReference type="GO" id="GO:0016539">
    <property type="term" value="P:intein-mediated protein splicing"/>
    <property type="evidence" value="ECO:0007669"/>
    <property type="project" value="InterPro"/>
</dbReference>
<feature type="compositionally biased region" description="Low complexity" evidence="2">
    <location>
        <begin position="948"/>
        <end position="968"/>
    </location>
</feature>
<feature type="compositionally biased region" description="Basic and acidic residues" evidence="2">
    <location>
        <begin position="515"/>
        <end position="571"/>
    </location>
</feature>
<dbReference type="OrthoDB" id="4338343at2"/>
<feature type="region of interest" description="Disordered" evidence="2">
    <location>
        <begin position="669"/>
        <end position="691"/>
    </location>
</feature>
<feature type="compositionally biased region" description="Basic and acidic residues" evidence="2">
    <location>
        <begin position="901"/>
        <end position="918"/>
    </location>
</feature>
<dbReference type="Proteomes" id="UP000215483">
    <property type="component" value="Unassembled WGS sequence"/>
</dbReference>
<evidence type="ECO:0000313" key="5">
    <source>
        <dbReference type="Proteomes" id="UP000215483"/>
    </source>
</evidence>
<accession>A0A233SNF3</accession>
<protein>
    <recommendedName>
        <fullName evidence="3">Hint domain-containing protein</fullName>
    </recommendedName>
</protein>
<name>A0A233SNF3_STRDA</name>
<evidence type="ECO:0000256" key="2">
    <source>
        <dbReference type="SAM" id="MobiDB-lite"/>
    </source>
</evidence>
<feature type="coiled-coil region" evidence="1">
    <location>
        <begin position="834"/>
        <end position="868"/>
    </location>
</feature>
<dbReference type="InterPro" id="IPR006141">
    <property type="entry name" value="Intein_N"/>
</dbReference>
<proteinExistence type="predicted"/>
<feature type="region of interest" description="Disordered" evidence="2">
    <location>
        <begin position="998"/>
        <end position="1029"/>
    </location>
</feature>
<dbReference type="PROSITE" id="PS50817">
    <property type="entry name" value="INTEIN_N_TER"/>
    <property type="match status" value="1"/>
</dbReference>
<gene>
    <name evidence="4" type="ORF">BEK98_09600</name>
</gene>
<evidence type="ECO:0000256" key="1">
    <source>
        <dbReference type="SAM" id="Coils"/>
    </source>
</evidence>
<dbReference type="SMART" id="SM00306">
    <property type="entry name" value="HintN"/>
    <property type="match status" value="1"/>
</dbReference>
<feature type="region of interest" description="Disordered" evidence="2">
    <location>
        <begin position="1"/>
        <end position="21"/>
    </location>
</feature>
<reference evidence="4 5" key="1">
    <citation type="submission" date="2016-07" db="EMBL/GenBank/DDBJ databases">
        <title>Draft genome of Streptomyces diastatochromogenes.</title>
        <authorList>
            <person name="Podduturi R."/>
            <person name="Lukassen M.B."/>
            <person name="Clausen N."/>
            <person name="Nielsen J.L."/>
            <person name="Jorgensen N.O."/>
        </authorList>
    </citation>
    <scope>NUCLEOTIDE SEQUENCE [LARGE SCALE GENOMIC DNA]</scope>
    <source>
        <strain evidence="4 5">DSM 40608</strain>
    </source>
</reference>
<feature type="region of interest" description="Disordered" evidence="2">
    <location>
        <begin position="478"/>
        <end position="585"/>
    </location>
</feature>
<dbReference type="InterPro" id="IPR036844">
    <property type="entry name" value="Hint_dom_sf"/>
</dbReference>
<feature type="compositionally biased region" description="Low complexity" evidence="2">
    <location>
        <begin position="491"/>
        <end position="514"/>
    </location>
</feature>
<comment type="caution">
    <text evidence="4">The sequence shown here is derived from an EMBL/GenBank/DDBJ whole genome shotgun (WGS) entry which is preliminary data.</text>
</comment>
<feature type="compositionally biased region" description="Basic and acidic residues" evidence="2">
    <location>
        <begin position="480"/>
        <end position="490"/>
    </location>
</feature>
<evidence type="ECO:0000313" key="4">
    <source>
        <dbReference type="EMBL" id="OXY97175.1"/>
    </source>
</evidence>
<dbReference type="Pfam" id="PF07591">
    <property type="entry name" value="PT-HINT"/>
    <property type="match status" value="1"/>
</dbReference>
<feature type="region of interest" description="Disordered" evidence="2">
    <location>
        <begin position="901"/>
        <end position="972"/>
    </location>
</feature>
<dbReference type="RefSeq" id="WP_094216040.1">
    <property type="nucleotide sequence ID" value="NZ_MCGQ01000009.1"/>
</dbReference>
<dbReference type="Pfam" id="PF15531">
    <property type="entry name" value="Ntox27"/>
    <property type="match status" value="1"/>
</dbReference>